<keyword evidence="4" id="KW-1185">Reference proteome</keyword>
<proteinExistence type="predicted"/>
<keyword evidence="2" id="KW-1133">Transmembrane helix</keyword>
<dbReference type="VEuPathDB" id="CryptoDB:cubi_03052"/>
<comment type="caution">
    <text evidence="3">The sequence shown here is derived from an EMBL/GenBank/DDBJ whole genome shotgun (WGS) entry which is preliminary data.</text>
</comment>
<reference evidence="3 4" key="1">
    <citation type="submission" date="2016-10" db="EMBL/GenBank/DDBJ databases">
        <title>Reductive evolution of mitochondrial metabolism and differential evolution of invasion-related proteins in Cryptosporidium.</title>
        <authorList>
            <person name="Liu S."/>
            <person name="Roellig D.M."/>
            <person name="Guo Y."/>
            <person name="Li N."/>
            <person name="Frace M.A."/>
            <person name="Tang K."/>
            <person name="Zhang L."/>
            <person name="Feng Y."/>
            <person name="Xiao L."/>
        </authorList>
    </citation>
    <scope>NUCLEOTIDE SEQUENCE [LARGE SCALE GENOMIC DNA]</scope>
    <source>
        <strain evidence="3">39726</strain>
    </source>
</reference>
<feature type="coiled-coil region" evidence="1">
    <location>
        <begin position="653"/>
        <end position="680"/>
    </location>
</feature>
<feature type="transmembrane region" description="Helical" evidence="2">
    <location>
        <begin position="12"/>
        <end position="32"/>
    </location>
</feature>
<keyword evidence="2" id="KW-0472">Membrane</keyword>
<gene>
    <name evidence="3" type="ORF">cubi_03052</name>
</gene>
<keyword evidence="2" id="KW-0812">Transmembrane</keyword>
<evidence type="ECO:0000313" key="4">
    <source>
        <dbReference type="Proteomes" id="UP000186176"/>
    </source>
</evidence>
<dbReference type="GeneID" id="39979844"/>
<evidence type="ECO:0000256" key="1">
    <source>
        <dbReference type="SAM" id="Coils"/>
    </source>
</evidence>
<name>A0A1J4ML08_9CRYT</name>
<evidence type="ECO:0000256" key="2">
    <source>
        <dbReference type="SAM" id="Phobius"/>
    </source>
</evidence>
<sequence length="1714" mass="198582">MVYKKKEREKNLIRCSLFSLILLVILEISVFGEERILFKKYLSGLNKADQGGHLDGSELIDATTDLKFKQILIERTCGDKGTDYSKEGLKFVKNNLEEFSLNEYYKLKSLNKLPKIYSGKNEKLMLRSFREGEILGSPLRLRLRLLKDEFSIQIIEDDFGIFSDELDSNINIIYPRVMNEIRYTVLLCGGGLITMLPVIRYIKSLNSYGEYISNDPIILQAIGIYEREMTESRRRSAKIEAKYLTTLPYSDEIYTGKSIKGGGLIIGISDSIEEEKNLVTDIQDKQNLNGEYQGAVLGLNIRAKEDFFKKNRENAMNYAQGHFVYNSVFDFDSPNALFTVLNEKLSTFEKINSEFISNGRSTIPHQITRADSIKNTTINRIKSSLETLDRDLNEYTSEGSIEPGSLEPNTKMGETILPGADPLNPESIIIGKRIRPNDQISSGSIEKATIIPESKLKYSELEPIKGFPVNEKVNKVIAEILKELDNESYLDDLINLKNSKVYGEAYRRFPAYISQKKIIPISDQAYVFWESLRLSNNVMGKKHGITVSNFPEKENIPGDKILPNKIPVTGKEITKSCYRLIRYFQKSGTPFIFRIASKIQGSKDYNVDFIDPVEPENNKKYKLYAKMFCNQILPEIFVYTFHKVFELLISKREQKYFNELDEKRLELEVQQKEAEALKKIRDSVMSRVHITPYIIEKPYERYFNAWRRSFGYNGFIFYPQIKISILEKMYNIVKFGPQVIEKKKKNASPDEVKSSISKALVRIIDEYFASINTMDLFLHRSQVEEFLNKIFSNLFNISMIDLIKKMPITPEMDIKSHGSSLEIKELFVSCTDYIKAIINFNKNINKITDDLDLEGKLGKNNSKKSNSKASKRDFSVEIKFLENGYESACMFLTNLLKPNIIEYSLLMGLNEKITKKVEKIKSSFIHQSLTDSSSTIPFELGLKMFENSYMDVYKRVCEQHGILHFIPENEYQYFDSFPMFNEMSKLTRVELTSNTINFSEIEQIFLSVFESIIKSKKDGRRLELFNENIMATFIFEILNEKNVNTPSEIKSLPPFSVSHKYPWSPFFNKGLNQWCTSMINSLVEQKLLKNAKDDKVFDKNDIEPIIKSTCKEEVLLRIRNNIEYEADEILRRNFAYHLAASFVYWHYYIPLPKWIFFENWESIYSSKSTIKLSEEPEISLVTFILFKCIADLEYTRNTPNGKEMLKIRRDLSNIGGNSAPRNKANMAKLNLWSNTPIKSIDGERLSLAYFFFPNVIGRDIIAKITPEDVLAFTGPHDIFWVGADEKEFLPMCLNSIEKLKEYLSSKKLDSNEEINIWVSDDVNSRELFCRDIAGRFFYPRSFTNSDSELPKEINSKQVFSIERLKLRRSQWLAIQEAIRRRTEKEENKTEYQGGGDQQLISLNVYSSFVVDFQESDEQINPGSFMKNCIAAFDTAMLFPEGSPYKLKILNKPNETIRDICDESMKLFYSSAVPMDWDEQQSQFNPISLDDIYSVSRIALAQHNVISEQINEQNELGDYSIRSSERFNNLFSSLIRNIGVSDSTSKFMEICSEYIWECIKRKLLFLGNGYDISNSNELIENVCKKSSYRYFVSNVPIKSEEISMEINSGREISEWQRTRYKTVQWKMLEKVFDSFANRYPGGYEKAISKTFKLPKYMQLANFNNSEDIFTVEEDCKKAMSYLIRLHSCASNFVIIFGKVTEFCNYVSQAFKQRNS</sequence>
<dbReference type="Proteomes" id="UP000186176">
    <property type="component" value="Unassembled WGS sequence"/>
</dbReference>
<dbReference type="RefSeq" id="XP_028876066.1">
    <property type="nucleotide sequence ID" value="XM_029020065.1"/>
</dbReference>
<protein>
    <submittedName>
        <fullName evidence="3">Uncharacterized protein</fullName>
    </submittedName>
</protein>
<dbReference type="OrthoDB" id="338100at2759"/>
<dbReference type="EMBL" id="LRBP01000008">
    <property type="protein sequence ID" value="OII74921.1"/>
    <property type="molecule type" value="Genomic_DNA"/>
</dbReference>
<evidence type="ECO:0000313" key="3">
    <source>
        <dbReference type="EMBL" id="OII74921.1"/>
    </source>
</evidence>
<keyword evidence="1" id="KW-0175">Coiled coil</keyword>
<organism evidence="3 4">
    <name type="scientific">Cryptosporidium ubiquitum</name>
    <dbReference type="NCBI Taxonomy" id="857276"/>
    <lineage>
        <taxon>Eukaryota</taxon>
        <taxon>Sar</taxon>
        <taxon>Alveolata</taxon>
        <taxon>Apicomplexa</taxon>
        <taxon>Conoidasida</taxon>
        <taxon>Coccidia</taxon>
        <taxon>Eucoccidiorida</taxon>
        <taxon>Eimeriorina</taxon>
        <taxon>Cryptosporidiidae</taxon>
        <taxon>Cryptosporidium</taxon>
    </lineage>
</organism>
<accession>A0A1J4ML08</accession>